<name>A0A2T5XWE2_9FLAO</name>
<dbReference type="Proteomes" id="UP000243985">
    <property type="component" value="Unassembled WGS sequence"/>
</dbReference>
<comment type="caution">
    <text evidence="1">The sequence shown here is derived from an EMBL/GenBank/DDBJ whole genome shotgun (WGS) entry which is preliminary data.</text>
</comment>
<accession>A0A2T5XWE2</accession>
<gene>
    <name evidence="1" type="ORF">C8P65_10376</name>
</gene>
<protein>
    <submittedName>
        <fullName evidence="1">Uncharacterized protein</fullName>
    </submittedName>
</protein>
<evidence type="ECO:0000313" key="1">
    <source>
        <dbReference type="EMBL" id="PTX07708.1"/>
    </source>
</evidence>
<evidence type="ECO:0000313" key="2">
    <source>
        <dbReference type="Proteomes" id="UP000243985"/>
    </source>
</evidence>
<reference evidence="1 2" key="1">
    <citation type="submission" date="2018-04" db="EMBL/GenBank/DDBJ databases">
        <title>Genomic Encyclopedia of Archaeal and Bacterial Type Strains, Phase II (KMG-II): from individual species to whole genera.</title>
        <authorList>
            <person name="Goeker M."/>
        </authorList>
    </citation>
    <scope>NUCLEOTIDE SEQUENCE [LARGE SCALE GENOMIC DNA]</scope>
    <source>
        <strain evidence="1 2">DSM 22902</strain>
    </source>
</reference>
<sequence length="344" mass="39647">MMRKLINWQFYKLENLPIFALMKKYLYLLLVLLGACSYEDTPPEQALYCWKTQVQFSAEEADFVKNNRIERFYIRYCDVGLRDNAPVPIAPVDIDTLSVQGKTVIPVVYLKNEIFNSELTEGNSTYISTLAHKLGDYIEQINRYYHLRVSEVQFDCDWSLSTKQAYFSMLEAFKKEYPYQLSATIRLHQVKYREETGVPPVDYGVLMYYNMGRITATGANSIYDRSTALRYLGKLREYPLPLDIALPMFAWGVHSADGQVLNLVGGLTHAEAQAISTLVRTDASDIYKVAEQTYYKGRVWQAGDLIKIEEVSDAQRKEMLADLREHSSQPIRRVIWFVGANLSE</sequence>
<proteinExistence type="predicted"/>
<organism evidence="1 2">
    <name type="scientific">Capnocytophaga leadbetteri</name>
    <dbReference type="NCBI Taxonomy" id="327575"/>
    <lineage>
        <taxon>Bacteria</taxon>
        <taxon>Pseudomonadati</taxon>
        <taxon>Bacteroidota</taxon>
        <taxon>Flavobacteriia</taxon>
        <taxon>Flavobacteriales</taxon>
        <taxon>Flavobacteriaceae</taxon>
        <taxon>Capnocytophaga</taxon>
    </lineage>
</organism>
<dbReference type="AlphaFoldDB" id="A0A2T5XWE2"/>
<dbReference type="EMBL" id="QBKG01000003">
    <property type="protein sequence ID" value="PTX07708.1"/>
    <property type="molecule type" value="Genomic_DNA"/>
</dbReference>